<evidence type="ECO:0000313" key="2">
    <source>
        <dbReference type="EMBL" id="QEK15794.1"/>
    </source>
</evidence>
<protein>
    <submittedName>
        <fullName evidence="2">Polysaccharide deacetylase family protein</fullName>
    </submittedName>
</protein>
<dbReference type="Pfam" id="PF01522">
    <property type="entry name" value="Polysacc_deac_1"/>
    <property type="match status" value="1"/>
</dbReference>
<dbReference type="SUPFAM" id="SSF88713">
    <property type="entry name" value="Glycoside hydrolase/deacetylase"/>
    <property type="match status" value="1"/>
</dbReference>
<feature type="domain" description="NodB homology" evidence="1">
    <location>
        <begin position="1"/>
        <end position="239"/>
    </location>
</feature>
<dbReference type="Proteomes" id="UP000322631">
    <property type="component" value="Chromosome"/>
</dbReference>
<dbReference type="PANTHER" id="PTHR47561">
    <property type="entry name" value="POLYSACCHARIDE DEACETYLASE FAMILY PROTEIN (AFU_ORTHOLOGUE AFUA_6G05030)"/>
    <property type="match status" value="1"/>
</dbReference>
<dbReference type="PROSITE" id="PS51677">
    <property type="entry name" value="NODB"/>
    <property type="match status" value="1"/>
</dbReference>
<proteinExistence type="predicted"/>
<accession>A0A5C0SQZ0</accession>
<dbReference type="InterPro" id="IPR011330">
    <property type="entry name" value="Glyco_hydro/deAcase_b/a-brl"/>
</dbReference>
<dbReference type="GO" id="GO:0005975">
    <property type="term" value="P:carbohydrate metabolic process"/>
    <property type="evidence" value="ECO:0007669"/>
    <property type="project" value="InterPro"/>
</dbReference>
<dbReference type="Gene3D" id="3.20.20.370">
    <property type="entry name" value="Glycoside hydrolase/deacetylase"/>
    <property type="match status" value="1"/>
</dbReference>
<reference evidence="2 3" key="1">
    <citation type="submission" date="2019-07" db="EMBL/GenBank/DDBJ databases">
        <title>Complete genome of Thermococcus acidophilus.</title>
        <authorList>
            <person name="Li X."/>
        </authorList>
    </citation>
    <scope>NUCLEOTIDE SEQUENCE [LARGE SCALE GENOMIC DNA]</scope>
    <source>
        <strain evidence="2 3">SY113</strain>
    </source>
</reference>
<name>A0A5C0SQZ0_9EURY</name>
<dbReference type="KEGG" id="them:FPV09_04065"/>
<gene>
    <name evidence="2" type="ORF">FPV09_04065</name>
</gene>
<dbReference type="CDD" id="cd10941">
    <property type="entry name" value="CE4_PuuE_HpPgdA_like_2"/>
    <property type="match status" value="1"/>
</dbReference>
<organism evidence="2 3">
    <name type="scientific">Thermococcus aciditolerans</name>
    <dbReference type="NCBI Taxonomy" id="2598455"/>
    <lineage>
        <taxon>Archaea</taxon>
        <taxon>Methanobacteriati</taxon>
        <taxon>Methanobacteriota</taxon>
        <taxon>Thermococci</taxon>
        <taxon>Thermococcales</taxon>
        <taxon>Thermococcaceae</taxon>
        <taxon>Thermococcus</taxon>
    </lineage>
</organism>
<dbReference type="InterPro" id="IPR045235">
    <property type="entry name" value="PuuE_HpPgdA-like"/>
</dbReference>
<dbReference type="AlphaFoldDB" id="A0A5C0SQZ0"/>
<dbReference type="EMBL" id="CP041932">
    <property type="protein sequence ID" value="QEK15794.1"/>
    <property type="molecule type" value="Genomic_DNA"/>
</dbReference>
<sequence length="239" mass="27926">MLVSITFDVEHDCPPYLTTTRGMEDGLPKLLDLMAEKRVKATFFFTAEMARRFPELVKRVIDEGHELGSHNYNHERLDRLTRAEGERAIVKSLKVLREFGEVLSFRAPNLQFPDYYYGILERNGILVDSSKATYKGYRMGVRFFGDVLEVPASTTSSVIRLPWRAQKLIHAHLKEPRVYFAHPWEFVPMQREKIRWDCKFNTGDKAVELLGRLIDYYKSRNAKFLTMRDYLSLYGGLTF</sequence>
<dbReference type="RefSeq" id="WP_148883674.1">
    <property type="nucleotide sequence ID" value="NZ_CP041932.1"/>
</dbReference>
<dbReference type="InterPro" id="IPR002509">
    <property type="entry name" value="NODB_dom"/>
</dbReference>
<evidence type="ECO:0000313" key="3">
    <source>
        <dbReference type="Proteomes" id="UP000322631"/>
    </source>
</evidence>
<evidence type="ECO:0000259" key="1">
    <source>
        <dbReference type="PROSITE" id="PS51677"/>
    </source>
</evidence>
<dbReference type="GO" id="GO:0016810">
    <property type="term" value="F:hydrolase activity, acting on carbon-nitrogen (but not peptide) bonds"/>
    <property type="evidence" value="ECO:0007669"/>
    <property type="project" value="InterPro"/>
</dbReference>
<keyword evidence="3" id="KW-1185">Reference proteome</keyword>
<dbReference type="GeneID" id="41609002"/>
<dbReference type="PANTHER" id="PTHR47561:SF1">
    <property type="entry name" value="POLYSACCHARIDE DEACETYLASE FAMILY PROTEIN (AFU_ORTHOLOGUE AFUA_6G05030)"/>
    <property type="match status" value="1"/>
</dbReference>